<dbReference type="CDD" id="cd09872">
    <property type="entry name" value="PIN_Sll0205-like"/>
    <property type="match status" value="1"/>
</dbReference>
<dbReference type="STRING" id="1860102.ACCAA_70002"/>
<dbReference type="InterPro" id="IPR041705">
    <property type="entry name" value="PIN_Sll0205"/>
</dbReference>
<dbReference type="AlphaFoldDB" id="A0A1A8XZ49"/>
<dbReference type="EC" id="3.1.-.-" evidence="5"/>
<evidence type="ECO:0000256" key="3">
    <source>
        <dbReference type="ARBA" id="ARBA00022723"/>
    </source>
</evidence>
<evidence type="ECO:0000259" key="6">
    <source>
        <dbReference type="Pfam" id="PF01850"/>
    </source>
</evidence>
<dbReference type="GO" id="GO:0000287">
    <property type="term" value="F:magnesium ion binding"/>
    <property type="evidence" value="ECO:0007669"/>
    <property type="project" value="UniProtKB-UniRule"/>
</dbReference>
<organism evidence="7 8">
    <name type="scientific">Candidatus Accumulibacter aalborgensis</name>
    <dbReference type="NCBI Taxonomy" id="1860102"/>
    <lineage>
        <taxon>Bacteria</taxon>
        <taxon>Pseudomonadati</taxon>
        <taxon>Pseudomonadota</taxon>
        <taxon>Betaproteobacteria</taxon>
        <taxon>Candidatus Accumulibacter</taxon>
    </lineage>
</organism>
<dbReference type="InterPro" id="IPR052919">
    <property type="entry name" value="TA_system_RNase"/>
</dbReference>
<keyword evidence="2 5" id="KW-0540">Nuclease</keyword>
<keyword evidence="4 5" id="KW-0378">Hydrolase</keyword>
<dbReference type="InterPro" id="IPR002716">
    <property type="entry name" value="PIN_dom"/>
</dbReference>
<dbReference type="SUPFAM" id="SSF88723">
    <property type="entry name" value="PIN domain-like"/>
    <property type="match status" value="1"/>
</dbReference>
<dbReference type="EMBL" id="FLQX01000149">
    <property type="protein sequence ID" value="SBT09343.1"/>
    <property type="molecule type" value="Genomic_DNA"/>
</dbReference>
<dbReference type="InterPro" id="IPR029060">
    <property type="entry name" value="PIN-like_dom_sf"/>
</dbReference>
<evidence type="ECO:0000256" key="5">
    <source>
        <dbReference type="HAMAP-Rule" id="MF_00265"/>
    </source>
</evidence>
<proteinExistence type="inferred from homology"/>
<dbReference type="GO" id="GO:0004540">
    <property type="term" value="F:RNA nuclease activity"/>
    <property type="evidence" value="ECO:0007669"/>
    <property type="project" value="InterPro"/>
</dbReference>
<dbReference type="GO" id="GO:0090729">
    <property type="term" value="F:toxin activity"/>
    <property type="evidence" value="ECO:0007669"/>
    <property type="project" value="UniProtKB-KW"/>
</dbReference>
<protein>
    <recommendedName>
        <fullName evidence="5">Ribonuclease VapC</fullName>
        <shortName evidence="5">RNase VapC</shortName>
        <ecNumber evidence="5">3.1.-.-</ecNumber>
    </recommendedName>
    <alternativeName>
        <fullName evidence="5">Toxin VapC</fullName>
    </alternativeName>
</protein>
<reference evidence="7 8" key="1">
    <citation type="submission" date="2016-06" db="EMBL/GenBank/DDBJ databases">
        <authorList>
            <person name="Kjaerup R.B."/>
            <person name="Dalgaard T.S."/>
            <person name="Juul-Madsen H.R."/>
        </authorList>
    </citation>
    <scope>NUCLEOTIDE SEQUENCE [LARGE SCALE GENOMIC DNA]</scope>
    <source>
        <strain evidence="7">3</strain>
    </source>
</reference>
<feature type="domain" description="PIN" evidence="6">
    <location>
        <begin position="7"/>
        <end position="127"/>
    </location>
</feature>
<evidence type="ECO:0000313" key="8">
    <source>
        <dbReference type="Proteomes" id="UP000199169"/>
    </source>
</evidence>
<name>A0A1A8XZ49_9PROT</name>
<dbReference type="HAMAP" id="MF_00265">
    <property type="entry name" value="VapC_Nob1"/>
    <property type="match status" value="1"/>
</dbReference>
<keyword evidence="1 5" id="KW-1277">Toxin-antitoxin system</keyword>
<comment type="cofactor">
    <cofactor evidence="5">
        <name>Mg(2+)</name>
        <dbReference type="ChEBI" id="CHEBI:18420"/>
    </cofactor>
</comment>
<dbReference type="Pfam" id="PF01850">
    <property type="entry name" value="PIN"/>
    <property type="match status" value="1"/>
</dbReference>
<keyword evidence="5" id="KW-0800">Toxin</keyword>
<dbReference type="Gene3D" id="3.40.50.1010">
    <property type="entry name" value="5'-nuclease"/>
    <property type="match status" value="1"/>
</dbReference>
<comment type="similarity">
    <text evidence="5">Belongs to the PINc/VapC protein family.</text>
</comment>
<dbReference type="PANTHER" id="PTHR36173:SF1">
    <property type="entry name" value="RIBONUCLEASE VAPC22"/>
    <property type="match status" value="1"/>
</dbReference>
<gene>
    <name evidence="5 7" type="primary">vapC</name>
    <name evidence="7" type="ORF">ACCAA_70002</name>
</gene>
<keyword evidence="5" id="KW-0460">Magnesium</keyword>
<keyword evidence="8" id="KW-1185">Reference proteome</keyword>
<evidence type="ECO:0000256" key="4">
    <source>
        <dbReference type="ARBA" id="ARBA00022801"/>
    </source>
</evidence>
<dbReference type="Proteomes" id="UP000199169">
    <property type="component" value="Unassembled WGS sequence"/>
</dbReference>
<sequence>MGNEPVIVLDTHALVWWLTGGSALSHAAKQAIAEAAQEAPVVVSAISILEIVTAVRRGRLQFARLVERWLADAHLLPELCFAPVSAEIAQLAGSLGQELHGDPADRIIAATAIILGCSLVTADEKLRTCRALTTVW</sequence>
<evidence type="ECO:0000256" key="2">
    <source>
        <dbReference type="ARBA" id="ARBA00022722"/>
    </source>
</evidence>
<keyword evidence="3 5" id="KW-0479">Metal-binding</keyword>
<evidence type="ECO:0000313" key="7">
    <source>
        <dbReference type="EMBL" id="SBT09343.1"/>
    </source>
</evidence>
<accession>A0A1A8XZ49</accession>
<evidence type="ECO:0000256" key="1">
    <source>
        <dbReference type="ARBA" id="ARBA00022649"/>
    </source>
</evidence>
<dbReference type="PANTHER" id="PTHR36173">
    <property type="entry name" value="RIBONUCLEASE VAPC16-RELATED"/>
    <property type="match status" value="1"/>
</dbReference>
<dbReference type="InterPro" id="IPR022907">
    <property type="entry name" value="VapC_family"/>
</dbReference>
<feature type="binding site" evidence="5">
    <location>
        <position position="105"/>
    </location>
    <ligand>
        <name>Mg(2+)</name>
        <dbReference type="ChEBI" id="CHEBI:18420"/>
    </ligand>
</feature>
<comment type="function">
    <text evidence="5">Toxic component of a toxin-antitoxin (TA) system. An RNase.</text>
</comment>
<feature type="binding site" evidence="5">
    <location>
        <position position="10"/>
    </location>
    <ligand>
        <name>Mg(2+)</name>
        <dbReference type="ChEBI" id="CHEBI:18420"/>
    </ligand>
</feature>
<dbReference type="GO" id="GO:0016787">
    <property type="term" value="F:hydrolase activity"/>
    <property type="evidence" value="ECO:0007669"/>
    <property type="project" value="UniProtKB-KW"/>
</dbReference>